<dbReference type="OrthoDB" id="311633at2759"/>
<protein>
    <recommendedName>
        <fullName evidence="9">Anamorsin homolog</fullName>
    </recommendedName>
    <alternativeName>
        <fullName evidence="9">Fe-S cluster assembly protein DRE2 homolog</fullName>
    </alternativeName>
</protein>
<evidence type="ECO:0000256" key="4">
    <source>
        <dbReference type="ARBA" id="ARBA00022490"/>
    </source>
</evidence>
<dbReference type="InterPro" id="IPR046408">
    <property type="entry name" value="CIAPIN1"/>
</dbReference>
<gene>
    <name evidence="13" type="ORF">BT93_L4865</name>
</gene>
<dbReference type="InterPro" id="IPR007785">
    <property type="entry name" value="Anamorsin"/>
</dbReference>
<comment type="domain">
    <text evidence="9">The twin Cx2C motifs are involved in the recognition by the mitochondrial MIA40-ERV1 disulfide relay system. The formation of 2 disulfide bonds in the Cx2C motifs through dithiol/disulfide exchange reactions effectively traps the protein in the mitochondrial intermembrane space.</text>
</comment>
<evidence type="ECO:0000256" key="6">
    <source>
        <dbReference type="ARBA" id="ARBA00023004"/>
    </source>
</evidence>
<comment type="cofactor">
    <cofactor evidence="9">
        <name>[2Fe-2S] cluster</name>
        <dbReference type="ChEBI" id="CHEBI:190135"/>
    </cofactor>
</comment>
<comment type="cofactor">
    <cofactor evidence="1 9">
        <name>[4Fe-4S] cluster</name>
        <dbReference type="ChEBI" id="CHEBI:49883"/>
    </cofactor>
</comment>
<accession>A0A8T0CJC0</accession>
<feature type="binding site" evidence="9">
    <location>
        <position position="300"/>
    </location>
    <ligand>
        <name>[4Fe-4S] cluster</name>
        <dbReference type="ChEBI" id="CHEBI:49883"/>
    </ligand>
</feature>
<evidence type="ECO:0000256" key="9">
    <source>
        <dbReference type="HAMAP-Rule" id="MF_03115"/>
    </source>
</evidence>
<evidence type="ECO:0000256" key="8">
    <source>
        <dbReference type="ARBA" id="ARBA00023128"/>
    </source>
</evidence>
<dbReference type="Gramene" id="rna-gnl|WGS:JABURB|Cocit.L4865.1">
    <property type="protein sequence ID" value="cds-KAF7846206.1"/>
    <property type="gene ID" value="gene-BT93_L4865"/>
</dbReference>
<keyword evidence="14" id="KW-1185">Reference proteome</keyword>
<evidence type="ECO:0000256" key="5">
    <source>
        <dbReference type="ARBA" id="ARBA00022723"/>
    </source>
</evidence>
<proteinExistence type="inferred from homology"/>
<dbReference type="GO" id="GO:0016226">
    <property type="term" value="P:iron-sulfur cluster assembly"/>
    <property type="evidence" value="ECO:0007669"/>
    <property type="project" value="UniProtKB-UniRule"/>
</dbReference>
<dbReference type="GO" id="GO:0051537">
    <property type="term" value="F:2 iron, 2 sulfur cluster binding"/>
    <property type="evidence" value="ECO:0007669"/>
    <property type="project" value="UniProtKB-UniRule"/>
</dbReference>
<keyword evidence="9" id="KW-0001">2Fe-2S</keyword>
<feature type="domain" description="Fe-S cluster assembly protein Dre2 N-terminal" evidence="12">
    <location>
        <begin position="24"/>
        <end position="152"/>
    </location>
</feature>
<evidence type="ECO:0000256" key="7">
    <source>
        <dbReference type="ARBA" id="ARBA00023014"/>
    </source>
</evidence>
<dbReference type="PANTHER" id="PTHR13273">
    <property type="entry name" value="ANAMORSIN"/>
    <property type="match status" value="1"/>
</dbReference>
<evidence type="ECO:0000256" key="10">
    <source>
        <dbReference type="SAM" id="MobiDB-lite"/>
    </source>
</evidence>
<sequence length="326" mass="35108">MDFSDDFSLPTKPTATNGTSTTPRTLLLSPPSLSSHPEKLSSIRSMHDRSHTDMQMLDRLSLGLVSLPSDTYDQIIILDSPDNSTTEATNLLNRNVIALLTQTLRSNGQLTSQSGNFAQSSDIEKEAILAGLTKTPTGFTKQAIAQTSVPLRLNRKPKTDTNGTAKAAGGLNAGTTTMNTNGKRPSVDLSLPAGVSIDNGVDSDDELIDEDELLSEDDLKAPIKVPTECKPKAKRRRACKDCTCGLAQRLEEEDRAKRDNADSKLRTLKLGQDELAEVDFTVEGKVGSCGNCALGDAFRCDGCPYVGLPAFKPGEEVRLLNDDIQL</sequence>
<comment type="caution">
    <text evidence="9">Lacks conserved residue(s) required for the propagation of feature annotation.</text>
</comment>
<evidence type="ECO:0000256" key="3">
    <source>
        <dbReference type="ARBA" id="ARBA00022485"/>
    </source>
</evidence>
<feature type="compositionally biased region" description="Low complexity" evidence="10">
    <location>
        <begin position="19"/>
        <end position="35"/>
    </location>
</feature>
<dbReference type="GO" id="GO:0051539">
    <property type="term" value="F:4 iron, 4 sulfur cluster binding"/>
    <property type="evidence" value="ECO:0007669"/>
    <property type="project" value="UniProtKB-KW"/>
</dbReference>
<comment type="similarity">
    <text evidence="2 9">Belongs to the anamorsin family.</text>
</comment>
<comment type="domain">
    <text evidence="9">The N-terminal domain has structural similarity with S-adenosyl-L-methionine-dependent methyltransferases, but does not bind S-adenosyl-L-methionine. It is required for correct assembly of the 2 Fe-S clusters.</text>
</comment>
<feature type="domain" description="Anamorsin C-terminal" evidence="11">
    <location>
        <begin position="225"/>
        <end position="319"/>
    </location>
</feature>
<dbReference type="GO" id="GO:0046872">
    <property type="term" value="F:metal ion binding"/>
    <property type="evidence" value="ECO:0007669"/>
    <property type="project" value="UniProtKB-KW"/>
</dbReference>
<keyword evidence="4 9" id="KW-0963">Cytoplasm</keyword>
<comment type="function">
    <text evidence="9">Component of the cytosolic iron-sulfur (Fe-S) protein assembly (CIA) machinery. Required for the maturation of extramitochondrial Fe-S proteins. Part of an electron transfer chain functioning in an early step of cytosolic Fe-S biogenesis, facilitating the de novo assembly of a [4Fe-4S] cluster on the cytosolic Fe-S scaffold complex. Electrons are transferred from NADPH via a FAD- and FMN-containing diflavin oxidoreductase. Together with the diflavin oxidoreductase, also required for the assembly of the diferric tyrosyl radical cofactor of ribonucleotide reductase (RNR), probably by providing electrons for reduction during radical cofactor maturation in the catalytic small subunit.</text>
</comment>
<dbReference type="EMBL" id="MU094574">
    <property type="protein sequence ID" value="KAF7846206.1"/>
    <property type="molecule type" value="Genomic_DNA"/>
</dbReference>
<feature type="compositionally biased region" description="Polar residues" evidence="10">
    <location>
        <begin position="173"/>
        <end position="183"/>
    </location>
</feature>
<evidence type="ECO:0000313" key="13">
    <source>
        <dbReference type="EMBL" id="KAF7846206.1"/>
    </source>
</evidence>
<dbReference type="Pfam" id="PF16803">
    <property type="entry name" value="DRE2_N"/>
    <property type="match status" value="1"/>
</dbReference>
<feature type="binding site" evidence="9">
    <location>
        <position position="244"/>
    </location>
    <ligand>
        <name>[2Fe-2S] cluster</name>
        <dbReference type="ChEBI" id="CHEBI:190135"/>
    </ligand>
</feature>
<comment type="domain">
    <text evidence="9">The C-terminal domain binds 2 Fe-S clusters but is otherwise mostly in an intrinsically disordered conformation.</text>
</comment>
<feature type="binding site" evidence="9">
    <location>
        <position position="303"/>
    </location>
    <ligand>
        <name>[4Fe-4S] cluster</name>
        <dbReference type="ChEBI" id="CHEBI:49883"/>
    </ligand>
</feature>
<evidence type="ECO:0000256" key="1">
    <source>
        <dbReference type="ARBA" id="ARBA00001966"/>
    </source>
</evidence>
<organism evidence="13 14">
    <name type="scientific">Corymbia citriodora subsp. variegata</name>
    <dbReference type="NCBI Taxonomy" id="360336"/>
    <lineage>
        <taxon>Eukaryota</taxon>
        <taxon>Viridiplantae</taxon>
        <taxon>Streptophyta</taxon>
        <taxon>Embryophyta</taxon>
        <taxon>Tracheophyta</taxon>
        <taxon>Spermatophyta</taxon>
        <taxon>Magnoliopsida</taxon>
        <taxon>eudicotyledons</taxon>
        <taxon>Gunneridae</taxon>
        <taxon>Pentapetalae</taxon>
        <taxon>rosids</taxon>
        <taxon>malvids</taxon>
        <taxon>Myrtales</taxon>
        <taxon>Myrtaceae</taxon>
        <taxon>Myrtoideae</taxon>
        <taxon>Eucalypteae</taxon>
        <taxon>Corymbia</taxon>
    </lineage>
</organism>
<evidence type="ECO:0000259" key="11">
    <source>
        <dbReference type="Pfam" id="PF05093"/>
    </source>
</evidence>
<comment type="subunit">
    <text evidence="9">Monomer.</text>
</comment>
<keyword evidence="5 9" id="KW-0479">Metal-binding</keyword>
<comment type="caution">
    <text evidence="13">The sequence shown here is derived from an EMBL/GenBank/DDBJ whole genome shotgun (WGS) entry which is preliminary data.</text>
</comment>
<feature type="binding site" evidence="9">
    <location>
        <position position="239"/>
    </location>
    <ligand>
        <name>[2Fe-2S] cluster</name>
        <dbReference type="ChEBI" id="CHEBI:190135"/>
    </ligand>
</feature>
<keyword evidence="8 9" id="KW-0496">Mitochondrion</keyword>
<evidence type="ECO:0000313" key="14">
    <source>
        <dbReference type="Proteomes" id="UP000806378"/>
    </source>
</evidence>
<dbReference type="Proteomes" id="UP000806378">
    <property type="component" value="Unassembled WGS sequence"/>
</dbReference>
<keyword evidence="3 9" id="KW-0004">4Fe-4S</keyword>
<feature type="binding site" evidence="9">
    <location>
        <position position="292"/>
    </location>
    <ligand>
        <name>[4Fe-4S] cluster</name>
        <dbReference type="ChEBI" id="CHEBI:49883"/>
    </ligand>
</feature>
<dbReference type="Pfam" id="PF05093">
    <property type="entry name" value="CIAPIN1"/>
    <property type="match status" value="1"/>
</dbReference>
<feature type="binding site" evidence="9">
    <location>
        <position position="289"/>
    </location>
    <ligand>
        <name>[4Fe-4S] cluster</name>
        <dbReference type="ChEBI" id="CHEBI:49883"/>
    </ligand>
</feature>
<keyword evidence="7 9" id="KW-0411">Iron-sulfur</keyword>
<feature type="short sequence motif" description="Cx2C motif 1" evidence="9">
    <location>
        <begin position="289"/>
        <end position="292"/>
    </location>
</feature>
<feature type="region of interest" description="Disordered" evidence="10">
    <location>
        <begin position="1"/>
        <end position="39"/>
    </location>
</feature>
<feature type="binding site" evidence="9">
    <location>
        <position position="242"/>
    </location>
    <ligand>
        <name>[2Fe-2S] cluster</name>
        <dbReference type="ChEBI" id="CHEBI:190135"/>
    </ligand>
</feature>
<comment type="subcellular location">
    <subcellularLocation>
        <location evidence="9">Cytoplasm</location>
    </subcellularLocation>
    <subcellularLocation>
        <location evidence="9">Mitochondrion intermembrane space</location>
    </subcellularLocation>
</comment>
<feature type="region of interest" description="Fe-S binding site B" evidence="9">
    <location>
        <begin position="289"/>
        <end position="303"/>
    </location>
</feature>
<name>A0A8T0CJC0_CORYI</name>
<keyword evidence="6 9" id="KW-0408">Iron</keyword>
<feature type="short sequence motif" description="Cx2C motif 2" evidence="9">
    <location>
        <begin position="300"/>
        <end position="303"/>
    </location>
</feature>
<dbReference type="InterPro" id="IPR031838">
    <property type="entry name" value="Dre2_N"/>
</dbReference>
<evidence type="ECO:0000259" key="12">
    <source>
        <dbReference type="Pfam" id="PF16803"/>
    </source>
</evidence>
<feature type="binding site" evidence="9">
    <location>
        <position position="229"/>
    </location>
    <ligand>
        <name>[2Fe-2S] cluster</name>
        <dbReference type="ChEBI" id="CHEBI:190135"/>
    </ligand>
</feature>
<dbReference type="Gene3D" id="3.40.50.11000">
    <property type="entry name" value="Fe-S cluster assembly protein Dre2, N-terminal domain"/>
    <property type="match status" value="1"/>
</dbReference>
<reference evidence="13" key="1">
    <citation type="submission" date="2020-05" db="EMBL/GenBank/DDBJ databases">
        <title>WGS assembly of Corymbia citriodora subspecies variegata.</title>
        <authorList>
            <person name="Barry K."/>
            <person name="Hundley H."/>
            <person name="Shu S."/>
            <person name="Jenkins J."/>
            <person name="Grimwood J."/>
            <person name="Baten A."/>
        </authorList>
    </citation>
    <scope>NUCLEOTIDE SEQUENCE</scope>
    <source>
        <strain evidence="13">CV2-018</strain>
    </source>
</reference>
<dbReference type="AlphaFoldDB" id="A0A8T0CJC0"/>
<dbReference type="PANTHER" id="PTHR13273:SF14">
    <property type="entry name" value="ANAMORSIN"/>
    <property type="match status" value="1"/>
</dbReference>
<feature type="region of interest" description="Disordered" evidence="10">
    <location>
        <begin position="154"/>
        <end position="187"/>
    </location>
</feature>
<dbReference type="GO" id="GO:0009055">
    <property type="term" value="F:electron transfer activity"/>
    <property type="evidence" value="ECO:0007669"/>
    <property type="project" value="UniProtKB-UniRule"/>
</dbReference>
<dbReference type="GO" id="GO:0005758">
    <property type="term" value="C:mitochondrial intermembrane space"/>
    <property type="evidence" value="ECO:0007669"/>
    <property type="project" value="UniProtKB-SubCell"/>
</dbReference>
<evidence type="ECO:0000256" key="2">
    <source>
        <dbReference type="ARBA" id="ARBA00008169"/>
    </source>
</evidence>
<dbReference type="HAMAP" id="MF_03115">
    <property type="entry name" value="Anamorsin"/>
    <property type="match status" value="1"/>
</dbReference>